<evidence type="ECO:0000313" key="2">
    <source>
        <dbReference type="EMBL" id="SOD98685.1"/>
    </source>
</evidence>
<dbReference type="OrthoDB" id="7329435at2"/>
<feature type="transmembrane region" description="Helical" evidence="1">
    <location>
        <begin position="18"/>
        <end position="41"/>
    </location>
</feature>
<organism evidence="2 3">
    <name type="scientific">Caenispirillum bisanense</name>
    <dbReference type="NCBI Taxonomy" id="414052"/>
    <lineage>
        <taxon>Bacteria</taxon>
        <taxon>Pseudomonadati</taxon>
        <taxon>Pseudomonadota</taxon>
        <taxon>Alphaproteobacteria</taxon>
        <taxon>Rhodospirillales</taxon>
        <taxon>Novispirillaceae</taxon>
        <taxon>Caenispirillum</taxon>
    </lineage>
</organism>
<proteinExistence type="predicted"/>
<dbReference type="AlphaFoldDB" id="A0A286GT17"/>
<feature type="transmembrane region" description="Helical" evidence="1">
    <location>
        <begin position="76"/>
        <end position="103"/>
    </location>
</feature>
<gene>
    <name evidence="2" type="ORF">SAMN05421508_10851</name>
</gene>
<reference evidence="2 3" key="1">
    <citation type="submission" date="2017-09" db="EMBL/GenBank/DDBJ databases">
        <authorList>
            <person name="Ehlers B."/>
            <person name="Leendertz F.H."/>
        </authorList>
    </citation>
    <scope>NUCLEOTIDE SEQUENCE [LARGE SCALE GENOMIC DNA]</scope>
    <source>
        <strain evidence="2 3">USBA 140</strain>
    </source>
</reference>
<dbReference type="Gene3D" id="1.25.40.10">
    <property type="entry name" value="Tetratricopeptide repeat domain"/>
    <property type="match status" value="1"/>
</dbReference>
<name>A0A286GT17_9PROT</name>
<keyword evidence="1" id="KW-0812">Transmembrane</keyword>
<dbReference type="InterPro" id="IPR011990">
    <property type="entry name" value="TPR-like_helical_dom_sf"/>
</dbReference>
<accession>A0A286GT17</accession>
<sequence>MTAAAAPSVGPPAEPLRIWAATGLATVAEWLLFAAVAGGTVGPAEGTALHVALVGVVAAVVQPWRRDGGRSRSRYALLLLPAVALMGPFGAGGILLSLVAYAAMRRRATSFEDWYLSLFDQAGETDVERLYERIVAGRTAGGGDVASFADILRTGTLAQKQALLALLARDFKPQFAPILLAALKDPTPVVRVQAASAVVAIETQFTDATIALKKAADAAAGDFAAVHALGRHYDDYAYSGLLDRERARECRAEALGSYRAALALRPDRLDLRARIARLLLRDDRAEEAADWLSRCRAEGYRTAEMDDWLLECFYRLRRWDDLRDLAAERAASGEPLPAPVAEALALWRPQAAASVVEAPARG</sequence>
<dbReference type="EMBL" id="OCNJ01000008">
    <property type="protein sequence ID" value="SOD98685.1"/>
    <property type="molecule type" value="Genomic_DNA"/>
</dbReference>
<evidence type="ECO:0000256" key="1">
    <source>
        <dbReference type="SAM" id="Phobius"/>
    </source>
</evidence>
<protein>
    <recommendedName>
        <fullName evidence="4">HEAT repeat-containing protein</fullName>
    </recommendedName>
</protein>
<dbReference type="RefSeq" id="WP_097280458.1">
    <property type="nucleotide sequence ID" value="NZ_OCNJ01000008.1"/>
</dbReference>
<dbReference type="Proteomes" id="UP000219621">
    <property type="component" value="Unassembled WGS sequence"/>
</dbReference>
<keyword evidence="1" id="KW-1133">Transmembrane helix</keyword>
<keyword evidence="3" id="KW-1185">Reference proteome</keyword>
<feature type="transmembrane region" description="Helical" evidence="1">
    <location>
        <begin position="47"/>
        <end position="64"/>
    </location>
</feature>
<evidence type="ECO:0008006" key="4">
    <source>
        <dbReference type="Google" id="ProtNLM"/>
    </source>
</evidence>
<keyword evidence="1" id="KW-0472">Membrane</keyword>
<evidence type="ECO:0000313" key="3">
    <source>
        <dbReference type="Proteomes" id="UP000219621"/>
    </source>
</evidence>